<dbReference type="PROSITE" id="PS50068">
    <property type="entry name" value="LDLRA_2"/>
    <property type="match status" value="1"/>
</dbReference>
<feature type="compositionally biased region" description="Basic residues" evidence="3">
    <location>
        <begin position="324"/>
        <end position="337"/>
    </location>
</feature>
<dbReference type="SUPFAM" id="SSF49854">
    <property type="entry name" value="Spermadhesin, CUB domain"/>
    <property type="match status" value="1"/>
</dbReference>
<sequence length="382" mass="42966">MKTPISTLFLGCYVLLVISVHSTDAITTQLIMNENCNRLTVKKDAYRLESHVVDGTALSGFLDCSVTMQAMKNDQMLLISFLRENYYAVTDPGNEIESGLGNSTNCDASFLQIYDGRFATNDSLLLHTCGTIQPATFQTTTNFATVRMKLRDTSSVNFTILMTSFDFGSCTDEVTELKCTNGRCIPRTLRCDSANNCGDNSDQLVELAPSYCPYVRVWTYDDVWWWWIPLAVPILLYASYWCCWRPGYFPWRMACCRNALRDSCRDCCKHCCIDCSIGKGGKWGKPRKGREREGCTFCACCRSNDDAYRVMETGNGGMSGSQARGRRGDRKRSQLKKGSRISNNVFLVDEDGHALRNGELNGGVGDYHEFYNADGQHARECR</sequence>
<reference evidence="6" key="1">
    <citation type="submission" date="2025-08" db="UniProtKB">
        <authorList>
            <consortium name="RefSeq"/>
        </authorList>
    </citation>
    <scope>IDENTIFICATION</scope>
    <source>
        <tissue evidence="6">Testes</tissue>
    </source>
</reference>
<feature type="signal peptide" evidence="4">
    <location>
        <begin position="1"/>
        <end position="25"/>
    </location>
</feature>
<accession>A0ABM0H1S5</accession>
<dbReference type="InterPro" id="IPR035914">
    <property type="entry name" value="Sperma_CUB_dom_sf"/>
</dbReference>
<dbReference type="InterPro" id="IPR042333">
    <property type="entry name" value="LRAD2/Mig-13-like"/>
</dbReference>
<evidence type="ECO:0000256" key="3">
    <source>
        <dbReference type="SAM" id="MobiDB-lite"/>
    </source>
</evidence>
<evidence type="ECO:0000256" key="2">
    <source>
        <dbReference type="PROSITE-ProRule" id="PRU00124"/>
    </source>
</evidence>
<protein>
    <submittedName>
        <fullName evidence="6">Low-density lipoprotein receptor class A domain-containing protein 2-like</fullName>
    </submittedName>
</protein>
<feature type="region of interest" description="Disordered" evidence="3">
    <location>
        <begin position="314"/>
        <end position="337"/>
    </location>
</feature>
<gene>
    <name evidence="6" type="primary">LOC100373344</name>
</gene>
<dbReference type="PANTHER" id="PTHR24652">
    <property type="entry name" value="LOW-DENSITY LIPOPROTEIN RECEPTOR CLASS A DOMAIN-CONTAINING PROTEIN 2"/>
    <property type="match status" value="1"/>
</dbReference>
<dbReference type="RefSeq" id="XP_002742305.2">
    <property type="nucleotide sequence ID" value="XM_002742259.2"/>
</dbReference>
<dbReference type="Gene3D" id="2.60.120.290">
    <property type="entry name" value="Spermadhesin, CUB domain"/>
    <property type="match status" value="1"/>
</dbReference>
<dbReference type="SMART" id="SM00192">
    <property type="entry name" value="LDLa"/>
    <property type="match status" value="1"/>
</dbReference>
<dbReference type="Pfam" id="PF00057">
    <property type="entry name" value="Ldl_recept_a"/>
    <property type="match status" value="1"/>
</dbReference>
<keyword evidence="5" id="KW-1185">Reference proteome</keyword>
<keyword evidence="1 2" id="KW-1015">Disulfide bond</keyword>
<feature type="chain" id="PRO_5046135655" evidence="4">
    <location>
        <begin position="26"/>
        <end position="382"/>
    </location>
</feature>
<dbReference type="InterPro" id="IPR002172">
    <property type="entry name" value="LDrepeatLR_classA_rpt"/>
</dbReference>
<comment type="caution">
    <text evidence="2">Lacks conserved residue(s) required for the propagation of feature annotation.</text>
</comment>
<name>A0ABM0H1S5_SACKO</name>
<evidence type="ECO:0000256" key="1">
    <source>
        <dbReference type="ARBA" id="ARBA00023157"/>
    </source>
</evidence>
<dbReference type="SUPFAM" id="SSF57424">
    <property type="entry name" value="LDL receptor-like module"/>
    <property type="match status" value="1"/>
</dbReference>
<proteinExistence type="predicted"/>
<keyword evidence="4" id="KW-0732">Signal</keyword>
<evidence type="ECO:0000256" key="4">
    <source>
        <dbReference type="SAM" id="SignalP"/>
    </source>
</evidence>
<dbReference type="PANTHER" id="PTHR24652:SF67">
    <property type="entry name" value="LOW-DENSITY LIPOPROTEIN RECEPTOR CLASS A DOMAIN-CONTAINING PROTEIN 2"/>
    <property type="match status" value="1"/>
</dbReference>
<dbReference type="GeneID" id="100373344"/>
<dbReference type="Proteomes" id="UP000694865">
    <property type="component" value="Unplaced"/>
</dbReference>
<feature type="disulfide bond" evidence="2">
    <location>
        <begin position="179"/>
        <end position="197"/>
    </location>
</feature>
<dbReference type="InterPro" id="IPR036055">
    <property type="entry name" value="LDL_receptor-like_sf"/>
</dbReference>
<dbReference type="Gene3D" id="4.10.400.10">
    <property type="entry name" value="Low-density Lipoprotein Receptor"/>
    <property type="match status" value="1"/>
</dbReference>
<evidence type="ECO:0000313" key="5">
    <source>
        <dbReference type="Proteomes" id="UP000694865"/>
    </source>
</evidence>
<evidence type="ECO:0000313" key="6">
    <source>
        <dbReference type="RefSeq" id="XP_002742305.2"/>
    </source>
</evidence>
<dbReference type="CDD" id="cd00112">
    <property type="entry name" value="LDLa"/>
    <property type="match status" value="1"/>
</dbReference>
<organism evidence="5 6">
    <name type="scientific">Saccoglossus kowalevskii</name>
    <name type="common">Acorn worm</name>
    <dbReference type="NCBI Taxonomy" id="10224"/>
    <lineage>
        <taxon>Eukaryota</taxon>
        <taxon>Metazoa</taxon>
        <taxon>Hemichordata</taxon>
        <taxon>Enteropneusta</taxon>
        <taxon>Harrimaniidae</taxon>
        <taxon>Saccoglossus</taxon>
    </lineage>
</organism>